<evidence type="ECO:0000256" key="7">
    <source>
        <dbReference type="ARBA" id="ARBA00022801"/>
    </source>
</evidence>
<evidence type="ECO:0000256" key="13">
    <source>
        <dbReference type="ARBA" id="ARBA00035852"/>
    </source>
</evidence>
<dbReference type="Gene3D" id="3.10.129.10">
    <property type="entry name" value="Hotdog Thioesterase"/>
    <property type="match status" value="1"/>
</dbReference>
<keyword evidence="6" id="KW-0053">Apoptosis</keyword>
<sequence length="136" mass="15046">MVPDVDDRMCFACGKENPISLALKFERISETEVEAKFTPQPIHQGYTGVIHGGILATLLDEAMAYAVGERGIKAFTAELNIRYKKPAQVGEKLVIKGVYKNSHLSRIARIHYTSAFIYDQSGNLKAKAEAKFVEGN</sequence>
<keyword evidence="8" id="KW-0276">Fatty acid metabolism</keyword>
<evidence type="ECO:0000256" key="19">
    <source>
        <dbReference type="ARBA" id="ARBA00047588"/>
    </source>
</evidence>
<evidence type="ECO:0000256" key="15">
    <source>
        <dbReference type="ARBA" id="ARBA00038456"/>
    </source>
</evidence>
<dbReference type="GO" id="GO:0006631">
    <property type="term" value="P:fatty acid metabolic process"/>
    <property type="evidence" value="ECO:0007669"/>
    <property type="project" value="UniProtKB-KW"/>
</dbReference>
<keyword evidence="11" id="KW-0472">Membrane</keyword>
<evidence type="ECO:0000256" key="22">
    <source>
        <dbReference type="ARBA" id="ARBA00048074"/>
    </source>
</evidence>
<comment type="catalytic activity">
    <reaction evidence="21">
        <text>decanoyl-CoA + H2O = decanoate + CoA + H(+)</text>
        <dbReference type="Rhea" id="RHEA:40059"/>
        <dbReference type="ChEBI" id="CHEBI:15377"/>
        <dbReference type="ChEBI" id="CHEBI:15378"/>
        <dbReference type="ChEBI" id="CHEBI:27689"/>
        <dbReference type="ChEBI" id="CHEBI:57287"/>
        <dbReference type="ChEBI" id="CHEBI:61430"/>
    </reaction>
    <physiologicalReaction direction="left-to-right" evidence="21">
        <dbReference type="Rhea" id="RHEA:40060"/>
    </physiologicalReaction>
</comment>
<protein>
    <recommendedName>
        <fullName evidence="17">Acyl-coenzyme A thioesterase THEM4</fullName>
        <ecNumber evidence="16">3.1.2.2</ecNumber>
    </recommendedName>
    <alternativeName>
        <fullName evidence="18">Thioesterase superfamily member 4</fullName>
    </alternativeName>
</protein>
<dbReference type="PANTHER" id="PTHR12418:SF19">
    <property type="entry name" value="ACYL-COENZYME A THIOESTERASE THEM4"/>
    <property type="match status" value="1"/>
</dbReference>
<comment type="catalytic activity">
    <reaction evidence="23">
        <text>tetradecanoyl-CoA + H2O = tetradecanoate + CoA + H(+)</text>
        <dbReference type="Rhea" id="RHEA:40119"/>
        <dbReference type="ChEBI" id="CHEBI:15377"/>
        <dbReference type="ChEBI" id="CHEBI:15378"/>
        <dbReference type="ChEBI" id="CHEBI:30807"/>
        <dbReference type="ChEBI" id="CHEBI:57287"/>
        <dbReference type="ChEBI" id="CHEBI:57385"/>
    </reaction>
    <physiologicalReaction direction="left-to-right" evidence="23">
        <dbReference type="Rhea" id="RHEA:40120"/>
    </physiologicalReaction>
</comment>
<evidence type="ECO:0000256" key="6">
    <source>
        <dbReference type="ARBA" id="ARBA00022703"/>
    </source>
</evidence>
<reference evidence="25 26" key="1">
    <citation type="submission" date="2016-10" db="EMBL/GenBank/DDBJ databases">
        <authorList>
            <person name="de Groot N.N."/>
        </authorList>
    </citation>
    <scope>NUCLEOTIDE SEQUENCE [LARGE SCALE GENOMIC DNA]</scope>
    <source>
        <strain evidence="25 26">ATCC 51327</strain>
    </source>
</reference>
<evidence type="ECO:0000256" key="9">
    <source>
        <dbReference type="ARBA" id="ARBA00022946"/>
    </source>
</evidence>
<dbReference type="InterPro" id="IPR029069">
    <property type="entry name" value="HotDog_dom_sf"/>
</dbReference>
<evidence type="ECO:0000256" key="14">
    <source>
        <dbReference type="ARBA" id="ARBA00037002"/>
    </source>
</evidence>
<evidence type="ECO:0000256" key="8">
    <source>
        <dbReference type="ARBA" id="ARBA00022832"/>
    </source>
</evidence>
<proteinExistence type="inferred from homology"/>
<dbReference type="NCBIfam" id="TIGR00369">
    <property type="entry name" value="unchar_dom_1"/>
    <property type="match status" value="1"/>
</dbReference>
<comment type="subcellular location">
    <subcellularLocation>
        <location evidence="3">Cell projection</location>
        <location evidence="3">Ruffle membrane</location>
    </subcellularLocation>
    <subcellularLocation>
        <location evidence="2">Cytoplasm</location>
    </subcellularLocation>
    <subcellularLocation>
        <location evidence="1">Membrane</location>
        <topology evidence="1">Peripheral membrane protein</topology>
    </subcellularLocation>
</comment>
<evidence type="ECO:0000256" key="18">
    <source>
        <dbReference type="ARBA" id="ARBA00043210"/>
    </source>
</evidence>
<dbReference type="CDD" id="cd03443">
    <property type="entry name" value="PaaI_thioesterase"/>
    <property type="match status" value="1"/>
</dbReference>
<evidence type="ECO:0000256" key="23">
    <source>
        <dbReference type="ARBA" id="ARBA00048180"/>
    </source>
</evidence>
<keyword evidence="9" id="KW-0809">Transit peptide</keyword>
<comment type="similarity">
    <text evidence="15">Belongs to the THEM4/THEM5 thioesterase family.</text>
</comment>
<evidence type="ECO:0000256" key="5">
    <source>
        <dbReference type="ARBA" id="ARBA00022490"/>
    </source>
</evidence>
<dbReference type="InterPro" id="IPR006683">
    <property type="entry name" value="Thioestr_dom"/>
</dbReference>
<keyword evidence="10" id="KW-0443">Lipid metabolism</keyword>
<evidence type="ECO:0000256" key="11">
    <source>
        <dbReference type="ARBA" id="ARBA00023136"/>
    </source>
</evidence>
<dbReference type="Proteomes" id="UP000199006">
    <property type="component" value="Unassembled WGS sequence"/>
</dbReference>
<dbReference type="GO" id="GO:0005737">
    <property type="term" value="C:cytoplasm"/>
    <property type="evidence" value="ECO:0007669"/>
    <property type="project" value="UniProtKB-SubCell"/>
</dbReference>
<dbReference type="STRING" id="29563.SAMN02983006_01578"/>
<dbReference type="RefSeq" id="WP_245750853.1">
    <property type="nucleotide sequence ID" value="NZ_FOTI01000020.1"/>
</dbReference>
<keyword evidence="4" id="KW-1003">Cell membrane</keyword>
<gene>
    <name evidence="25" type="ORF">SAMN02983006_01578</name>
</gene>
<feature type="domain" description="Thioesterase" evidence="24">
    <location>
        <begin position="48"/>
        <end position="97"/>
    </location>
</feature>
<dbReference type="PANTHER" id="PTHR12418">
    <property type="entry name" value="ACYL-COENZYME A THIOESTERASE THEM4"/>
    <property type="match status" value="1"/>
</dbReference>
<evidence type="ECO:0000256" key="10">
    <source>
        <dbReference type="ARBA" id="ARBA00023098"/>
    </source>
</evidence>
<keyword evidence="7" id="KW-0378">Hydrolase</keyword>
<evidence type="ECO:0000256" key="20">
    <source>
        <dbReference type="ARBA" id="ARBA00047734"/>
    </source>
</evidence>
<dbReference type="SUPFAM" id="SSF54637">
    <property type="entry name" value="Thioesterase/thiol ester dehydrase-isomerase"/>
    <property type="match status" value="1"/>
</dbReference>
<comment type="catalytic activity">
    <reaction evidence="22">
        <text>dodecanoyl-CoA + H2O = dodecanoate + CoA + H(+)</text>
        <dbReference type="Rhea" id="RHEA:30135"/>
        <dbReference type="ChEBI" id="CHEBI:15377"/>
        <dbReference type="ChEBI" id="CHEBI:15378"/>
        <dbReference type="ChEBI" id="CHEBI:18262"/>
        <dbReference type="ChEBI" id="CHEBI:57287"/>
        <dbReference type="ChEBI" id="CHEBI:57375"/>
    </reaction>
    <physiologicalReaction direction="left-to-right" evidence="22">
        <dbReference type="Rhea" id="RHEA:30136"/>
    </physiologicalReaction>
</comment>
<evidence type="ECO:0000256" key="2">
    <source>
        <dbReference type="ARBA" id="ARBA00004496"/>
    </source>
</evidence>
<dbReference type="Pfam" id="PF03061">
    <property type="entry name" value="4HBT"/>
    <property type="match status" value="1"/>
</dbReference>
<dbReference type="EC" id="3.1.2.2" evidence="16"/>
<evidence type="ECO:0000256" key="16">
    <source>
        <dbReference type="ARBA" id="ARBA00038848"/>
    </source>
</evidence>
<dbReference type="EMBL" id="FOTI01000020">
    <property type="protein sequence ID" value="SFL60646.1"/>
    <property type="molecule type" value="Genomic_DNA"/>
</dbReference>
<evidence type="ECO:0000313" key="26">
    <source>
        <dbReference type="Proteomes" id="UP000199006"/>
    </source>
</evidence>
<keyword evidence="5" id="KW-0963">Cytoplasm</keyword>
<comment type="catalytic activity">
    <reaction evidence="19">
        <text>octanoyl-CoA + H2O = octanoate + CoA + H(+)</text>
        <dbReference type="Rhea" id="RHEA:30143"/>
        <dbReference type="ChEBI" id="CHEBI:15377"/>
        <dbReference type="ChEBI" id="CHEBI:15378"/>
        <dbReference type="ChEBI" id="CHEBI:25646"/>
        <dbReference type="ChEBI" id="CHEBI:57287"/>
        <dbReference type="ChEBI" id="CHEBI:57386"/>
    </reaction>
    <physiologicalReaction direction="left-to-right" evidence="19">
        <dbReference type="Rhea" id="RHEA:30144"/>
    </physiologicalReaction>
</comment>
<dbReference type="InterPro" id="IPR003736">
    <property type="entry name" value="PAAI_dom"/>
</dbReference>
<evidence type="ECO:0000313" key="25">
    <source>
        <dbReference type="EMBL" id="SFL60646.1"/>
    </source>
</evidence>
<dbReference type="GO" id="GO:0016289">
    <property type="term" value="F:acyl-CoA hydrolase activity"/>
    <property type="evidence" value="ECO:0007669"/>
    <property type="project" value="UniProtKB-ARBA"/>
</dbReference>
<dbReference type="AlphaFoldDB" id="A0A1I4J3I2"/>
<name>A0A1I4J3I2_9FIRM</name>
<evidence type="ECO:0000256" key="4">
    <source>
        <dbReference type="ARBA" id="ARBA00022475"/>
    </source>
</evidence>
<evidence type="ECO:0000256" key="17">
    <source>
        <dbReference type="ARBA" id="ARBA00040123"/>
    </source>
</evidence>
<accession>A0A1I4J3I2</accession>
<dbReference type="GO" id="GO:0016020">
    <property type="term" value="C:membrane"/>
    <property type="evidence" value="ECO:0007669"/>
    <property type="project" value="UniProtKB-SubCell"/>
</dbReference>
<evidence type="ECO:0000256" key="12">
    <source>
        <dbReference type="ARBA" id="ARBA00023273"/>
    </source>
</evidence>
<comment type="catalytic activity">
    <reaction evidence="20">
        <text>hexadecanoyl-CoA + H2O = hexadecanoate + CoA + H(+)</text>
        <dbReference type="Rhea" id="RHEA:16645"/>
        <dbReference type="ChEBI" id="CHEBI:7896"/>
        <dbReference type="ChEBI" id="CHEBI:15377"/>
        <dbReference type="ChEBI" id="CHEBI:15378"/>
        <dbReference type="ChEBI" id="CHEBI:57287"/>
        <dbReference type="ChEBI" id="CHEBI:57379"/>
        <dbReference type="EC" id="3.1.2.2"/>
    </reaction>
    <physiologicalReaction direction="left-to-right" evidence="20">
        <dbReference type="Rhea" id="RHEA:16646"/>
    </physiologicalReaction>
</comment>
<evidence type="ECO:0000259" key="24">
    <source>
        <dbReference type="Pfam" id="PF03061"/>
    </source>
</evidence>
<organism evidence="25 26">
    <name type="scientific">Halanaerobium salsuginis</name>
    <dbReference type="NCBI Taxonomy" id="29563"/>
    <lineage>
        <taxon>Bacteria</taxon>
        <taxon>Bacillati</taxon>
        <taxon>Bacillota</taxon>
        <taxon>Clostridia</taxon>
        <taxon>Halanaerobiales</taxon>
        <taxon>Halanaerobiaceae</taxon>
        <taxon>Halanaerobium</taxon>
    </lineage>
</organism>
<evidence type="ECO:0000256" key="1">
    <source>
        <dbReference type="ARBA" id="ARBA00004170"/>
    </source>
</evidence>
<dbReference type="InterPro" id="IPR052365">
    <property type="entry name" value="THEM4/THEM5_acyl-CoA_thioest"/>
</dbReference>
<keyword evidence="12" id="KW-0966">Cell projection</keyword>
<evidence type="ECO:0000256" key="3">
    <source>
        <dbReference type="ARBA" id="ARBA00004632"/>
    </source>
</evidence>
<keyword evidence="26" id="KW-1185">Reference proteome</keyword>
<evidence type="ECO:0000256" key="21">
    <source>
        <dbReference type="ARBA" id="ARBA00047969"/>
    </source>
</evidence>
<comment type="catalytic activity">
    <reaction evidence="14">
        <text>(9Z)-octadecenoyl-CoA + H2O = (9Z)-octadecenoate + CoA + H(+)</text>
        <dbReference type="Rhea" id="RHEA:40139"/>
        <dbReference type="ChEBI" id="CHEBI:15377"/>
        <dbReference type="ChEBI" id="CHEBI:15378"/>
        <dbReference type="ChEBI" id="CHEBI:30823"/>
        <dbReference type="ChEBI" id="CHEBI:57287"/>
        <dbReference type="ChEBI" id="CHEBI:57387"/>
    </reaction>
    <physiologicalReaction direction="left-to-right" evidence="14">
        <dbReference type="Rhea" id="RHEA:40140"/>
    </physiologicalReaction>
</comment>
<comment type="catalytic activity">
    <reaction evidence="13">
        <text>(5Z,8Z,11Z,14Z)-eicosatetraenoyl-CoA + H2O = (5Z,8Z,11Z,14Z)-eicosatetraenoate + CoA + H(+)</text>
        <dbReference type="Rhea" id="RHEA:40151"/>
        <dbReference type="ChEBI" id="CHEBI:15377"/>
        <dbReference type="ChEBI" id="CHEBI:15378"/>
        <dbReference type="ChEBI" id="CHEBI:32395"/>
        <dbReference type="ChEBI" id="CHEBI:57287"/>
        <dbReference type="ChEBI" id="CHEBI:57368"/>
    </reaction>
    <physiologicalReaction direction="left-to-right" evidence="13">
        <dbReference type="Rhea" id="RHEA:40152"/>
    </physiologicalReaction>
</comment>